<dbReference type="Pfam" id="PF08402">
    <property type="entry name" value="TOBE_2"/>
    <property type="match status" value="1"/>
</dbReference>
<dbReference type="PROSITE" id="PS50893">
    <property type="entry name" value="ABC_TRANSPORTER_2"/>
    <property type="match status" value="1"/>
</dbReference>
<evidence type="ECO:0000256" key="7">
    <source>
        <dbReference type="RuleBase" id="RU364083"/>
    </source>
</evidence>
<dbReference type="EMBL" id="FWDM01000018">
    <property type="protein sequence ID" value="SLM12606.1"/>
    <property type="molecule type" value="Genomic_DNA"/>
</dbReference>
<keyword evidence="6 7" id="KW-0472">Membrane</keyword>
<keyword evidence="9" id="KW-0378">Hydrolase</keyword>
<dbReference type="InterPro" id="IPR003439">
    <property type="entry name" value="ABC_transporter-like_ATP-bd"/>
</dbReference>
<evidence type="ECO:0000259" key="8">
    <source>
        <dbReference type="PROSITE" id="PS50893"/>
    </source>
</evidence>
<dbReference type="GO" id="GO:0015697">
    <property type="term" value="P:quaternary ammonium group transport"/>
    <property type="evidence" value="ECO:0007669"/>
    <property type="project" value="UniProtKB-ARBA"/>
</dbReference>
<dbReference type="Pfam" id="PF00005">
    <property type="entry name" value="ABC_tran"/>
    <property type="match status" value="1"/>
</dbReference>
<accession>A0A3P3XIA7</accession>
<dbReference type="InterPro" id="IPR027417">
    <property type="entry name" value="P-loop_NTPase"/>
</dbReference>
<keyword evidence="1 7" id="KW-0813">Transport</keyword>
<dbReference type="GO" id="GO:0016887">
    <property type="term" value="F:ATP hydrolysis activity"/>
    <property type="evidence" value="ECO:0007669"/>
    <property type="project" value="InterPro"/>
</dbReference>
<dbReference type="PANTHER" id="PTHR42781:SF4">
    <property type="entry name" value="SPERMIDINE_PUTRESCINE IMPORT ATP-BINDING PROTEIN POTA"/>
    <property type="match status" value="1"/>
</dbReference>
<comment type="catalytic activity">
    <reaction evidence="7">
        <text>ATP + H2O + polyamine-[polyamine-binding protein]Side 1 = ADP + phosphate + polyamineSide 2 + [polyamine-binding protein]Side 1.</text>
        <dbReference type="EC" id="7.6.2.11"/>
    </reaction>
</comment>
<name>A0A3P3XIA7_9SPIR</name>
<dbReference type="InterPro" id="IPR003593">
    <property type="entry name" value="AAA+_ATPase"/>
</dbReference>
<organism evidence="9">
    <name type="scientific">uncultured spirochete</name>
    <dbReference type="NCBI Taxonomy" id="156406"/>
    <lineage>
        <taxon>Bacteria</taxon>
        <taxon>Pseudomonadati</taxon>
        <taxon>Spirochaetota</taxon>
        <taxon>Spirochaetia</taxon>
        <taxon>Spirochaetales</taxon>
        <taxon>environmental samples</taxon>
    </lineage>
</organism>
<dbReference type="GO" id="GO:0015417">
    <property type="term" value="F:ABC-type polyamine transporter activity"/>
    <property type="evidence" value="ECO:0007669"/>
    <property type="project" value="UniProtKB-EC"/>
</dbReference>
<dbReference type="SMART" id="SM00382">
    <property type="entry name" value="AAA"/>
    <property type="match status" value="1"/>
</dbReference>
<dbReference type="InterPro" id="IPR013611">
    <property type="entry name" value="Transp-assoc_OB_typ2"/>
</dbReference>
<evidence type="ECO:0000256" key="5">
    <source>
        <dbReference type="ARBA" id="ARBA00022967"/>
    </source>
</evidence>
<comment type="subunit">
    <text evidence="7">The complex is composed of two ATP-binding proteins (PotA), two transmembrane proteins (PotB and PotC) and a solute-binding protein (PotD).</text>
</comment>
<evidence type="ECO:0000313" key="9">
    <source>
        <dbReference type="EMBL" id="SLM12606.1"/>
    </source>
</evidence>
<comment type="function">
    <text evidence="7">Part of the ABC transporter complex PotABCD involved in spermidine/putrescine import. Responsible for energy coupling to the transport system.</text>
</comment>
<dbReference type="PANTHER" id="PTHR42781">
    <property type="entry name" value="SPERMIDINE/PUTRESCINE IMPORT ATP-BINDING PROTEIN POTA"/>
    <property type="match status" value="1"/>
</dbReference>
<feature type="domain" description="ABC transporter" evidence="8">
    <location>
        <begin position="4"/>
        <end position="234"/>
    </location>
</feature>
<reference evidence="9" key="1">
    <citation type="submission" date="2017-02" db="EMBL/GenBank/DDBJ databases">
        <authorList>
            <person name="Regsiter A."/>
            <person name="William W."/>
        </authorList>
    </citation>
    <scope>NUCLEOTIDE SEQUENCE</scope>
    <source>
        <strain evidence="9">Bib</strain>
    </source>
</reference>
<dbReference type="GO" id="GO:0043190">
    <property type="term" value="C:ATP-binding cassette (ABC) transporter complex"/>
    <property type="evidence" value="ECO:0007669"/>
    <property type="project" value="InterPro"/>
</dbReference>
<evidence type="ECO:0000256" key="1">
    <source>
        <dbReference type="ARBA" id="ARBA00022448"/>
    </source>
</evidence>
<dbReference type="InterPro" id="IPR050093">
    <property type="entry name" value="ABC_SmlMolc_Importer"/>
</dbReference>
<dbReference type="NCBIfam" id="TIGR01187">
    <property type="entry name" value="potA"/>
    <property type="match status" value="1"/>
</dbReference>
<keyword evidence="5 7" id="KW-1278">Translocase</keyword>
<dbReference type="FunFam" id="3.40.50.300:FF:000425">
    <property type="entry name" value="Probable ABC transporter, ATP-binding subunit"/>
    <property type="match status" value="1"/>
</dbReference>
<evidence type="ECO:0000256" key="3">
    <source>
        <dbReference type="ARBA" id="ARBA00022741"/>
    </source>
</evidence>
<evidence type="ECO:0000256" key="4">
    <source>
        <dbReference type="ARBA" id="ARBA00022840"/>
    </source>
</evidence>
<keyword evidence="3 7" id="KW-0547">Nucleotide-binding</keyword>
<dbReference type="PROSITE" id="PS00211">
    <property type="entry name" value="ABC_TRANSPORTER_1"/>
    <property type="match status" value="1"/>
</dbReference>
<dbReference type="AlphaFoldDB" id="A0A3P3XIA7"/>
<dbReference type="SUPFAM" id="SSF52540">
    <property type="entry name" value="P-loop containing nucleoside triphosphate hydrolases"/>
    <property type="match status" value="1"/>
</dbReference>
<comment type="similarity">
    <text evidence="7">Belongs to the ABC transporter superfamily. Spermidine/putrescine importer (TC 3.A.1.11.1) family.</text>
</comment>
<protein>
    <recommendedName>
        <fullName evidence="7">Spermidine/putrescine import ATP-binding protein PotA</fullName>
        <ecNumber evidence="7">7.6.2.11</ecNumber>
    </recommendedName>
</protein>
<dbReference type="InterPro" id="IPR005893">
    <property type="entry name" value="PotA-like"/>
</dbReference>
<keyword evidence="2 7" id="KW-1003">Cell membrane</keyword>
<evidence type="ECO:0000256" key="2">
    <source>
        <dbReference type="ARBA" id="ARBA00022475"/>
    </source>
</evidence>
<keyword evidence="4 7" id="KW-0067">ATP-binding</keyword>
<evidence type="ECO:0000256" key="6">
    <source>
        <dbReference type="ARBA" id="ARBA00023136"/>
    </source>
</evidence>
<proteinExistence type="inferred from homology"/>
<dbReference type="InterPro" id="IPR008995">
    <property type="entry name" value="Mo/tungstate-bd_C_term_dom"/>
</dbReference>
<dbReference type="GO" id="GO:0005524">
    <property type="term" value="F:ATP binding"/>
    <property type="evidence" value="ECO:0007669"/>
    <property type="project" value="UniProtKB-KW"/>
</dbReference>
<dbReference type="InterPro" id="IPR017871">
    <property type="entry name" value="ABC_transporter-like_CS"/>
</dbReference>
<gene>
    <name evidence="7 9" type="primary">potA</name>
    <name evidence="9" type="ORF">SPIROBIBN47_250103</name>
</gene>
<sequence>MGFIELHGVSKSFGKNTVVRNLFLSVEKGEFVSFLGGSGCGKTTTLRMIAGFEIPSSGKILVDGKDVSNVPPAKRNLGMVFQNYALFPNMTVRKNIGFGLKIAGVSAHEIEKRVDEMLALIHMEEFANRYPHQLSGGQQQRVALARAIAVRPKALLLDEPLSALDAKIRVRLRDDIRAIQQKLGITTIYVTHDQEEAMSISDRIAVMRNGKIEQIGTPFEIYNRPATSYVASFIGTLNLLEATVVDANNGIVSIGSMKLKTASSLDRMQDKPVKLTVRPEALSFANPADPVTADTNVLSGTIETIKFLGSTVRYVMKFGDTFMYMDRFNNPQLELPKKGDPVSVIFSKEACRILPADEESANSLKGTEEEL</sequence>
<dbReference type="Gene3D" id="2.40.50.100">
    <property type="match status" value="1"/>
</dbReference>
<dbReference type="Gene3D" id="3.40.50.300">
    <property type="entry name" value="P-loop containing nucleotide triphosphate hydrolases"/>
    <property type="match status" value="1"/>
</dbReference>
<dbReference type="EC" id="7.6.2.11" evidence="7"/>
<dbReference type="SUPFAM" id="SSF50331">
    <property type="entry name" value="MOP-like"/>
    <property type="match status" value="1"/>
</dbReference>